<feature type="compositionally biased region" description="Low complexity" evidence="1">
    <location>
        <begin position="30"/>
        <end position="46"/>
    </location>
</feature>
<reference evidence="3 4" key="1">
    <citation type="journal article" date="2016" name="Mol. Biol. Evol.">
        <title>Comparative Genomics of Early-Diverging Mushroom-Forming Fungi Provides Insights into the Origins of Lignocellulose Decay Capabilities.</title>
        <authorList>
            <person name="Nagy L.G."/>
            <person name="Riley R."/>
            <person name="Tritt A."/>
            <person name="Adam C."/>
            <person name="Daum C."/>
            <person name="Floudas D."/>
            <person name="Sun H."/>
            <person name="Yadav J.S."/>
            <person name="Pangilinan J."/>
            <person name="Larsson K.H."/>
            <person name="Matsuura K."/>
            <person name="Barry K."/>
            <person name="Labutti K."/>
            <person name="Kuo R."/>
            <person name="Ohm R.A."/>
            <person name="Bhattacharya S.S."/>
            <person name="Shirouzu T."/>
            <person name="Yoshinaga Y."/>
            <person name="Martin F.M."/>
            <person name="Grigoriev I.V."/>
            <person name="Hibbett D.S."/>
        </authorList>
    </citation>
    <scope>NUCLEOTIDE SEQUENCE [LARGE SCALE GENOMIC DNA]</scope>
    <source>
        <strain evidence="3 4">HHB10207 ss-3</strain>
    </source>
</reference>
<protein>
    <recommendedName>
        <fullName evidence="2">SMODS and SLOG-associating 2TM effector domain-containing protein</fullName>
    </recommendedName>
</protein>
<keyword evidence="4" id="KW-1185">Reference proteome</keyword>
<feature type="compositionally biased region" description="Polar residues" evidence="1">
    <location>
        <begin position="363"/>
        <end position="373"/>
    </location>
</feature>
<feature type="region of interest" description="Disordered" evidence="1">
    <location>
        <begin position="316"/>
        <end position="374"/>
    </location>
</feature>
<feature type="compositionally biased region" description="Polar residues" evidence="1">
    <location>
        <begin position="114"/>
        <end position="124"/>
    </location>
</feature>
<dbReference type="Pfam" id="PF18142">
    <property type="entry name" value="SLATT_fungal"/>
    <property type="match status" value="1"/>
</dbReference>
<evidence type="ECO:0000313" key="3">
    <source>
        <dbReference type="EMBL" id="KZT31761.1"/>
    </source>
</evidence>
<dbReference type="Proteomes" id="UP000076798">
    <property type="component" value="Unassembled WGS sequence"/>
</dbReference>
<dbReference type="NCBIfam" id="NF033635">
    <property type="entry name" value="SLATT_fungal"/>
    <property type="match status" value="1"/>
</dbReference>
<evidence type="ECO:0000313" key="4">
    <source>
        <dbReference type="Proteomes" id="UP000076798"/>
    </source>
</evidence>
<sequence length="442" mass="47328">MDYDVDENASPSLHPHPPSQTLDERPSAVTSMDPSSQSSSRPRSTSEITEKPPARTLSVDRPLPAPPSNVVPSLLDPSQRSTSPLPSSARDSIQRPATALTTTTYTQEPFTYTHPQSGPNPQSRPHSHSGHGHLEAPSPIDAMTRRRTTLRVNSTGGEGMVLGGDLGRGPSRASHIDWVVPVKEFAGHSQPLSVSERLKPTLQTARTRQKSYAARSALHSLTLNISIGLQVLIGALITGLAAITTGRQTSIVTSVLGGCSTLVASYLAKARGSGEPEISRGRSRDLEKLIRDMEAFVLDFGHERPQISFSTFTSSTSFKYTTSPTSATPNSHRNSVQPQPQPHANPTPQSNNNTNPTSANSIGKANTNTNDAQDSAAAAQAAALAAQELAKAAAEAAEAQRQEDFTTLKDRWLEARVEAFREEFEELERGYHGNKMPSPGGA</sequence>
<evidence type="ECO:0000259" key="2">
    <source>
        <dbReference type="Pfam" id="PF18142"/>
    </source>
</evidence>
<dbReference type="OrthoDB" id="3245801at2759"/>
<accession>A0A165X2G2</accession>
<dbReference type="AlphaFoldDB" id="A0A165X2G2"/>
<feature type="compositionally biased region" description="Low complexity" evidence="1">
    <location>
        <begin position="316"/>
        <end position="326"/>
    </location>
</feature>
<feature type="compositionally biased region" description="Low complexity" evidence="1">
    <location>
        <begin position="346"/>
        <end position="361"/>
    </location>
</feature>
<feature type="region of interest" description="Disordered" evidence="1">
    <location>
        <begin position="109"/>
        <end position="145"/>
    </location>
</feature>
<dbReference type="EMBL" id="KV428467">
    <property type="protein sequence ID" value="KZT31761.1"/>
    <property type="molecule type" value="Genomic_DNA"/>
</dbReference>
<gene>
    <name evidence="3" type="ORF">SISSUDRAFT_1038218</name>
</gene>
<feature type="domain" description="SMODS and SLOG-associating 2TM effector" evidence="2">
    <location>
        <begin position="205"/>
        <end position="302"/>
    </location>
</feature>
<dbReference type="InterPro" id="IPR041622">
    <property type="entry name" value="SLATT_fungi"/>
</dbReference>
<evidence type="ECO:0000256" key="1">
    <source>
        <dbReference type="SAM" id="MobiDB-lite"/>
    </source>
</evidence>
<organism evidence="3 4">
    <name type="scientific">Sistotremastrum suecicum HHB10207 ss-3</name>
    <dbReference type="NCBI Taxonomy" id="1314776"/>
    <lineage>
        <taxon>Eukaryota</taxon>
        <taxon>Fungi</taxon>
        <taxon>Dikarya</taxon>
        <taxon>Basidiomycota</taxon>
        <taxon>Agaricomycotina</taxon>
        <taxon>Agaricomycetes</taxon>
        <taxon>Sistotremastrales</taxon>
        <taxon>Sistotremastraceae</taxon>
        <taxon>Sistotremastrum</taxon>
    </lineage>
</organism>
<feature type="compositionally biased region" description="Polar residues" evidence="1">
    <location>
        <begin position="76"/>
        <end position="91"/>
    </location>
</feature>
<proteinExistence type="predicted"/>
<dbReference type="STRING" id="1314776.A0A165X2G2"/>
<feature type="region of interest" description="Disordered" evidence="1">
    <location>
        <begin position="1"/>
        <end position="96"/>
    </location>
</feature>
<name>A0A165X2G2_9AGAM</name>
<feature type="compositionally biased region" description="Polar residues" evidence="1">
    <location>
        <begin position="327"/>
        <end position="338"/>
    </location>
</feature>